<dbReference type="Gene3D" id="3.90.79.10">
    <property type="entry name" value="Nucleoside Triphosphate Pyrophosphohydrolase"/>
    <property type="match status" value="1"/>
</dbReference>
<comment type="caution">
    <text evidence="2">The sequence shown here is derived from an EMBL/GenBank/DDBJ whole genome shotgun (WGS) entry which is preliminary data.</text>
</comment>
<organism evidence="2 3">
    <name type="scientific">Candidatus Woesebacteria bacterium RIFCSPHIGHO2_01_FULL_39_28</name>
    <dbReference type="NCBI Taxonomy" id="1802496"/>
    <lineage>
        <taxon>Bacteria</taxon>
        <taxon>Candidatus Woeseibacteriota</taxon>
    </lineage>
</organism>
<proteinExistence type="predicted"/>
<evidence type="ECO:0000313" key="3">
    <source>
        <dbReference type="Proteomes" id="UP000178851"/>
    </source>
</evidence>
<reference evidence="2 3" key="1">
    <citation type="journal article" date="2016" name="Nat. Commun.">
        <title>Thousands of microbial genomes shed light on interconnected biogeochemical processes in an aquifer system.</title>
        <authorList>
            <person name="Anantharaman K."/>
            <person name="Brown C.T."/>
            <person name="Hug L.A."/>
            <person name="Sharon I."/>
            <person name="Castelle C.J."/>
            <person name="Probst A.J."/>
            <person name="Thomas B.C."/>
            <person name="Singh A."/>
            <person name="Wilkins M.J."/>
            <person name="Karaoz U."/>
            <person name="Brodie E.L."/>
            <person name="Williams K.H."/>
            <person name="Hubbard S.S."/>
            <person name="Banfield J.F."/>
        </authorList>
    </citation>
    <scope>NUCLEOTIDE SEQUENCE [LARGE SCALE GENOMIC DNA]</scope>
</reference>
<evidence type="ECO:0000259" key="1">
    <source>
        <dbReference type="PROSITE" id="PS51462"/>
    </source>
</evidence>
<accession>A0A1F7YA04</accession>
<gene>
    <name evidence="2" type="ORF">A2627_03565</name>
</gene>
<dbReference type="PROSITE" id="PS51462">
    <property type="entry name" value="NUDIX"/>
    <property type="match status" value="1"/>
</dbReference>
<name>A0A1F7YA04_9BACT</name>
<protein>
    <recommendedName>
        <fullName evidence="1">Nudix hydrolase domain-containing protein</fullName>
    </recommendedName>
</protein>
<evidence type="ECO:0000313" key="2">
    <source>
        <dbReference type="EMBL" id="OGM24123.1"/>
    </source>
</evidence>
<dbReference type="InterPro" id="IPR015797">
    <property type="entry name" value="NUDIX_hydrolase-like_dom_sf"/>
</dbReference>
<sequence length="196" mass="22484">MIIKKTKKIGRDKKLTSSHSFTIWQSEIRNRGYKVKYDYISMNGYTESVMLVPITKDKKIILIEKFCTANNKFEFVLPGGKIEKGDNLSHTAQKELVEETGYEAEKLIFLCSLDILPAYFVGRTHGFLAINIKESNEFARDNEESVRIIKLSLKKALFYINSGGISDARTIALILYFNTFALHENYSLLHPKSKVF</sequence>
<dbReference type="SUPFAM" id="SSF55811">
    <property type="entry name" value="Nudix"/>
    <property type="match status" value="1"/>
</dbReference>
<dbReference type="CDD" id="cd03424">
    <property type="entry name" value="NUDIX_ADPRase_Nudt5_UGPPase_Nudt14"/>
    <property type="match status" value="1"/>
</dbReference>
<dbReference type="AlphaFoldDB" id="A0A1F7YA04"/>
<feature type="domain" description="Nudix hydrolase" evidence="1">
    <location>
        <begin position="44"/>
        <end position="173"/>
    </location>
</feature>
<dbReference type="EMBL" id="MGGI01000034">
    <property type="protein sequence ID" value="OGM24123.1"/>
    <property type="molecule type" value="Genomic_DNA"/>
</dbReference>
<dbReference type="Proteomes" id="UP000178851">
    <property type="component" value="Unassembled WGS sequence"/>
</dbReference>
<dbReference type="Pfam" id="PF00293">
    <property type="entry name" value="NUDIX"/>
    <property type="match status" value="1"/>
</dbReference>
<dbReference type="InterPro" id="IPR000086">
    <property type="entry name" value="NUDIX_hydrolase_dom"/>
</dbReference>